<proteinExistence type="predicted"/>
<evidence type="ECO:0000256" key="2">
    <source>
        <dbReference type="SAM" id="Phobius"/>
    </source>
</evidence>
<dbReference type="Pfam" id="PF19545">
    <property type="entry name" value="DUF6069"/>
    <property type="match status" value="1"/>
</dbReference>
<keyword evidence="2" id="KW-1133">Transmembrane helix</keyword>
<evidence type="ECO:0000256" key="1">
    <source>
        <dbReference type="SAM" id="MobiDB-lite"/>
    </source>
</evidence>
<dbReference type="EMBL" id="JBHSLN010000087">
    <property type="protein sequence ID" value="MFC5299324.1"/>
    <property type="molecule type" value="Genomic_DNA"/>
</dbReference>
<dbReference type="RefSeq" id="WP_343923446.1">
    <property type="nucleotide sequence ID" value="NZ_BAAAIR010000033.1"/>
</dbReference>
<name>A0ABW0FME9_9MICO</name>
<keyword evidence="2" id="KW-0812">Transmembrane</keyword>
<dbReference type="InterPro" id="IPR045713">
    <property type="entry name" value="DUF6069"/>
</dbReference>
<keyword evidence="4" id="KW-1185">Reference proteome</keyword>
<feature type="transmembrane region" description="Helical" evidence="2">
    <location>
        <begin position="129"/>
        <end position="149"/>
    </location>
</feature>
<organism evidence="3 4">
    <name type="scientific">Brachybacterium tyrofermentans</name>
    <dbReference type="NCBI Taxonomy" id="47848"/>
    <lineage>
        <taxon>Bacteria</taxon>
        <taxon>Bacillati</taxon>
        <taxon>Actinomycetota</taxon>
        <taxon>Actinomycetes</taxon>
        <taxon>Micrococcales</taxon>
        <taxon>Dermabacteraceae</taxon>
        <taxon>Brachybacterium</taxon>
    </lineage>
</organism>
<evidence type="ECO:0000313" key="4">
    <source>
        <dbReference type="Proteomes" id="UP001595937"/>
    </source>
</evidence>
<feature type="transmembrane region" description="Helical" evidence="2">
    <location>
        <begin position="104"/>
        <end position="123"/>
    </location>
</feature>
<dbReference type="Proteomes" id="UP001595937">
    <property type="component" value="Unassembled WGS sequence"/>
</dbReference>
<dbReference type="GeneID" id="303296977"/>
<reference evidence="4" key="1">
    <citation type="journal article" date="2019" name="Int. J. Syst. Evol. Microbiol.">
        <title>The Global Catalogue of Microorganisms (GCM) 10K type strain sequencing project: providing services to taxonomists for standard genome sequencing and annotation.</title>
        <authorList>
            <consortium name="The Broad Institute Genomics Platform"/>
            <consortium name="The Broad Institute Genome Sequencing Center for Infectious Disease"/>
            <person name="Wu L."/>
            <person name="Ma J."/>
        </authorList>
    </citation>
    <scope>NUCLEOTIDE SEQUENCE [LARGE SCALE GENOMIC DNA]</scope>
    <source>
        <strain evidence="4">CGMCC 1.16455</strain>
    </source>
</reference>
<evidence type="ECO:0000313" key="3">
    <source>
        <dbReference type="EMBL" id="MFC5299324.1"/>
    </source>
</evidence>
<sequence>MSNIPLNPRTPPTSGFTAQPSPPPSPRATARRIRPRGAVAALVTAVIGALLIWAVAVPLGGLDLELAASGQSVGPASIIGAVLIGGAAAWLLLALLIRLRRGRAWWTAVAVAVLVLSLTGPPLSGAGGAVLVTLELMHLVVGIVLILGLRRSAVRQVGAGRTVIGEAS</sequence>
<keyword evidence="2" id="KW-0472">Membrane</keyword>
<gene>
    <name evidence="3" type="ORF">ACFPK8_17545</name>
</gene>
<feature type="transmembrane region" description="Helical" evidence="2">
    <location>
        <begin position="76"/>
        <end position="97"/>
    </location>
</feature>
<feature type="region of interest" description="Disordered" evidence="1">
    <location>
        <begin position="1"/>
        <end position="30"/>
    </location>
</feature>
<comment type="caution">
    <text evidence="3">The sequence shown here is derived from an EMBL/GenBank/DDBJ whole genome shotgun (WGS) entry which is preliminary data.</text>
</comment>
<protein>
    <submittedName>
        <fullName evidence="3">DUF6069 family protein</fullName>
    </submittedName>
</protein>
<feature type="transmembrane region" description="Helical" evidence="2">
    <location>
        <begin position="37"/>
        <end position="56"/>
    </location>
</feature>
<accession>A0ABW0FME9</accession>